<comment type="caution">
    <text evidence="1">The sequence shown here is derived from an EMBL/GenBank/DDBJ whole genome shotgun (WGS) entry which is preliminary data.</text>
</comment>
<reference evidence="1 2" key="1">
    <citation type="submission" date="2023-10" db="EMBL/GenBank/DDBJ databases">
        <authorList>
            <person name="Maclean D."/>
            <person name="Macfadyen A."/>
        </authorList>
    </citation>
    <scope>NUCLEOTIDE SEQUENCE [LARGE SCALE GENOMIC DNA]</scope>
</reference>
<proteinExistence type="predicted"/>
<organism evidence="1 2">
    <name type="scientific">Coccomyxa viridis</name>
    <dbReference type="NCBI Taxonomy" id="1274662"/>
    <lineage>
        <taxon>Eukaryota</taxon>
        <taxon>Viridiplantae</taxon>
        <taxon>Chlorophyta</taxon>
        <taxon>core chlorophytes</taxon>
        <taxon>Trebouxiophyceae</taxon>
        <taxon>Trebouxiophyceae incertae sedis</taxon>
        <taxon>Coccomyxaceae</taxon>
        <taxon>Coccomyxa</taxon>
    </lineage>
</organism>
<sequence>MDECAHILLSIAARLGDDNAARRKAGSGMTLLKGYASRQETKEGAFLAVLCSLPHSTTLWWKEGKGIVTLNLQLQTFFAGTSEWDTPFAGALIAYKGMHLDPLGSVLHARLPTRWIQCAGSSSIN</sequence>
<accession>A0AAV1HXP0</accession>
<evidence type="ECO:0000313" key="2">
    <source>
        <dbReference type="Proteomes" id="UP001314263"/>
    </source>
</evidence>
<dbReference type="EMBL" id="CAUYUE010000002">
    <property type="protein sequence ID" value="CAK0748266.1"/>
    <property type="molecule type" value="Genomic_DNA"/>
</dbReference>
<evidence type="ECO:0000313" key="1">
    <source>
        <dbReference type="EMBL" id="CAK0748266.1"/>
    </source>
</evidence>
<name>A0AAV1HXP0_9CHLO</name>
<protein>
    <submittedName>
        <fullName evidence="1">Uncharacterized protein</fullName>
    </submittedName>
</protein>
<keyword evidence="2" id="KW-1185">Reference proteome</keyword>
<dbReference type="AlphaFoldDB" id="A0AAV1HXP0"/>
<gene>
    <name evidence="1" type="ORF">CVIRNUC_001826</name>
</gene>
<dbReference type="Proteomes" id="UP001314263">
    <property type="component" value="Unassembled WGS sequence"/>
</dbReference>